<evidence type="ECO:0000313" key="5">
    <source>
        <dbReference type="Proteomes" id="UP001499974"/>
    </source>
</evidence>
<evidence type="ECO:0000259" key="3">
    <source>
        <dbReference type="SMART" id="SM00829"/>
    </source>
</evidence>
<reference evidence="5" key="1">
    <citation type="journal article" date="2019" name="Int. J. Syst. Evol. Microbiol.">
        <title>The Global Catalogue of Microorganisms (GCM) 10K type strain sequencing project: providing services to taxonomists for standard genome sequencing and annotation.</title>
        <authorList>
            <consortium name="The Broad Institute Genomics Platform"/>
            <consortium name="The Broad Institute Genome Sequencing Center for Infectious Disease"/>
            <person name="Wu L."/>
            <person name="Ma J."/>
        </authorList>
    </citation>
    <scope>NUCLEOTIDE SEQUENCE [LARGE SCALE GENOMIC DNA]</scope>
    <source>
        <strain evidence="5">JCM 18531</strain>
    </source>
</reference>
<dbReference type="InterPro" id="IPR013154">
    <property type="entry name" value="ADH-like_N"/>
</dbReference>
<dbReference type="PANTHER" id="PTHR48106">
    <property type="entry name" value="QUINONE OXIDOREDUCTASE PIG3-RELATED"/>
    <property type="match status" value="1"/>
</dbReference>
<gene>
    <name evidence="4" type="ORF">GCM10023349_37430</name>
</gene>
<dbReference type="EMBL" id="BAABKM010000003">
    <property type="protein sequence ID" value="GAA4714686.1"/>
    <property type="molecule type" value="Genomic_DNA"/>
</dbReference>
<evidence type="ECO:0000256" key="2">
    <source>
        <dbReference type="ARBA" id="ARBA00023002"/>
    </source>
</evidence>
<dbReference type="Gene3D" id="3.40.50.720">
    <property type="entry name" value="NAD(P)-binding Rossmann-like Domain"/>
    <property type="match status" value="1"/>
</dbReference>
<dbReference type="InterPro" id="IPR011032">
    <property type="entry name" value="GroES-like_sf"/>
</dbReference>
<keyword evidence="5" id="KW-1185">Reference proteome</keyword>
<dbReference type="InterPro" id="IPR013149">
    <property type="entry name" value="ADH-like_C"/>
</dbReference>
<dbReference type="SMART" id="SM00829">
    <property type="entry name" value="PKS_ER"/>
    <property type="match status" value="1"/>
</dbReference>
<keyword evidence="1" id="KW-0521">NADP</keyword>
<accession>A0ABP8XT91</accession>
<dbReference type="SUPFAM" id="SSF51735">
    <property type="entry name" value="NAD(P)-binding Rossmann-fold domains"/>
    <property type="match status" value="1"/>
</dbReference>
<dbReference type="InterPro" id="IPR036291">
    <property type="entry name" value="NAD(P)-bd_dom_sf"/>
</dbReference>
<dbReference type="InterPro" id="IPR020843">
    <property type="entry name" value="ER"/>
</dbReference>
<feature type="domain" description="Enoyl reductase (ER)" evidence="3">
    <location>
        <begin position="14"/>
        <end position="302"/>
    </location>
</feature>
<dbReference type="Proteomes" id="UP001499974">
    <property type="component" value="Unassembled WGS sequence"/>
</dbReference>
<dbReference type="Pfam" id="PF08240">
    <property type="entry name" value="ADH_N"/>
    <property type="match status" value="1"/>
</dbReference>
<dbReference type="SUPFAM" id="SSF50129">
    <property type="entry name" value="GroES-like"/>
    <property type="match status" value="1"/>
</dbReference>
<comment type="caution">
    <text evidence="4">The sequence shown here is derived from an EMBL/GenBank/DDBJ whole genome shotgun (WGS) entry which is preliminary data.</text>
</comment>
<name>A0ABP8XT91_9ACTN</name>
<sequence length="304" mass="30427">MSIMSNAVVLAGYGGPEVLVPGTVEVPDPGPGQVRVAVRYAGVGPTDLEIRAGHLAPVFPSPPGTALGFEVAGTVEAVGSGVTGTAVGDEVAAFLPGLGGYAGVVLADHWVARPSHVDPADAAALPASGEAAARVLRQLGVREGETLLVLGATGSVGTLATQLAVSRGARVVAAVRESDLALATRLGAVPVTYGDHLAEQVRGAGLRVDAVLDAATGADLRTAVELAGGAERVVTLSNHEAASLGVRLSGPDPAHADAALAEAMAALASGGLRLRQHTVLPLARAAEAHDRLEAGERTKFLLHV</sequence>
<evidence type="ECO:0000256" key="1">
    <source>
        <dbReference type="ARBA" id="ARBA00022857"/>
    </source>
</evidence>
<dbReference type="Gene3D" id="3.90.180.10">
    <property type="entry name" value="Medium-chain alcohol dehydrogenases, catalytic domain"/>
    <property type="match status" value="1"/>
</dbReference>
<evidence type="ECO:0000313" key="4">
    <source>
        <dbReference type="EMBL" id="GAA4714686.1"/>
    </source>
</evidence>
<organism evidence="4 5">
    <name type="scientific">Nocardioides conyzicola</name>
    <dbReference type="NCBI Taxonomy" id="1651781"/>
    <lineage>
        <taxon>Bacteria</taxon>
        <taxon>Bacillati</taxon>
        <taxon>Actinomycetota</taxon>
        <taxon>Actinomycetes</taxon>
        <taxon>Propionibacteriales</taxon>
        <taxon>Nocardioidaceae</taxon>
        <taxon>Nocardioides</taxon>
    </lineage>
</organism>
<keyword evidence="2" id="KW-0560">Oxidoreductase</keyword>
<dbReference type="CDD" id="cd05289">
    <property type="entry name" value="MDR_like_2"/>
    <property type="match status" value="1"/>
</dbReference>
<dbReference type="PANTHER" id="PTHR48106:SF18">
    <property type="entry name" value="QUINONE OXIDOREDUCTASE PIG3"/>
    <property type="match status" value="1"/>
</dbReference>
<protein>
    <submittedName>
        <fullName evidence="4">NADP-dependent oxidoreductase</fullName>
    </submittedName>
</protein>
<proteinExistence type="predicted"/>
<dbReference type="Pfam" id="PF00107">
    <property type="entry name" value="ADH_zinc_N"/>
    <property type="match status" value="1"/>
</dbReference>